<dbReference type="InterPro" id="IPR036760">
    <property type="entry name" value="SspB-like_sf"/>
</dbReference>
<dbReference type="Pfam" id="PF04386">
    <property type="entry name" value="SspB"/>
    <property type="match status" value="1"/>
</dbReference>
<dbReference type="PANTHER" id="PTHR37486:SF1">
    <property type="entry name" value="STRINGENT STARVATION PROTEIN B"/>
    <property type="match status" value="1"/>
</dbReference>
<evidence type="ECO:0000256" key="1">
    <source>
        <dbReference type="SAM" id="MobiDB-lite"/>
    </source>
</evidence>
<gene>
    <name evidence="2" type="ORF">CCR82_16295</name>
</gene>
<dbReference type="GO" id="GO:0005829">
    <property type="term" value="C:cytosol"/>
    <property type="evidence" value="ECO:0007669"/>
    <property type="project" value="TreeGrafter"/>
</dbReference>
<keyword evidence="2" id="KW-0645">Protease</keyword>
<dbReference type="GO" id="GO:0045732">
    <property type="term" value="P:positive regulation of protein catabolic process"/>
    <property type="evidence" value="ECO:0007669"/>
    <property type="project" value="TreeGrafter"/>
</dbReference>
<protein>
    <submittedName>
        <fullName evidence="2">ClpXP protease specificity-enhancing factor</fullName>
    </submittedName>
</protein>
<dbReference type="NCBIfam" id="NF008769">
    <property type="entry name" value="PRK11798.2-5"/>
    <property type="match status" value="1"/>
</dbReference>
<dbReference type="PIRSF" id="PIRSF005276">
    <property type="entry name" value="SspB"/>
    <property type="match status" value="1"/>
</dbReference>
<reference evidence="2" key="2">
    <citation type="journal article" date="2020" name="Microorganisms">
        <title>Osmotic Adaptation and Compatible Solute Biosynthesis of Phototrophic Bacteria as Revealed from Genome Analyses.</title>
        <authorList>
            <person name="Imhoff J.F."/>
            <person name="Rahn T."/>
            <person name="Kunzel S."/>
            <person name="Keller A."/>
            <person name="Neulinger S.C."/>
        </authorList>
    </citation>
    <scope>NUCLEOTIDE SEQUENCE</scope>
    <source>
        <strain evidence="2">DSM 4395</strain>
    </source>
</reference>
<evidence type="ECO:0000313" key="2">
    <source>
        <dbReference type="EMBL" id="MBK5932049.1"/>
    </source>
</evidence>
<dbReference type="InterPro" id="IPR007481">
    <property type="entry name" value="SspB"/>
</dbReference>
<dbReference type="AlphaFoldDB" id="A0AAJ0UIE0"/>
<feature type="compositionally biased region" description="Acidic residues" evidence="1">
    <location>
        <begin position="100"/>
        <end position="114"/>
    </location>
</feature>
<dbReference type="EMBL" id="NHSF01000074">
    <property type="protein sequence ID" value="MBK5932049.1"/>
    <property type="molecule type" value="Genomic_DNA"/>
</dbReference>
<dbReference type="GO" id="GO:0005840">
    <property type="term" value="C:ribosome"/>
    <property type="evidence" value="ECO:0007669"/>
    <property type="project" value="TreeGrafter"/>
</dbReference>
<evidence type="ECO:0000313" key="3">
    <source>
        <dbReference type="Proteomes" id="UP001296967"/>
    </source>
</evidence>
<reference evidence="2" key="1">
    <citation type="submission" date="2017-05" db="EMBL/GenBank/DDBJ databases">
        <authorList>
            <person name="Imhoff J.F."/>
            <person name="Rahn T."/>
            <person name="Kuenzel S."/>
            <person name="Neulinger S.C."/>
        </authorList>
    </citation>
    <scope>NUCLEOTIDE SEQUENCE</scope>
    <source>
        <strain evidence="2">DSM 4395</strain>
    </source>
</reference>
<dbReference type="GO" id="GO:0008233">
    <property type="term" value="F:peptidase activity"/>
    <property type="evidence" value="ECO:0007669"/>
    <property type="project" value="UniProtKB-KW"/>
</dbReference>
<proteinExistence type="predicted"/>
<dbReference type="Proteomes" id="UP001296967">
    <property type="component" value="Unassembled WGS sequence"/>
</dbReference>
<dbReference type="GO" id="GO:0006508">
    <property type="term" value="P:proteolysis"/>
    <property type="evidence" value="ECO:0007669"/>
    <property type="project" value="UniProtKB-KW"/>
</dbReference>
<organism evidence="2 3">
    <name type="scientific">Halochromatium salexigens</name>
    <name type="common">Chromatium salexigens</name>
    <dbReference type="NCBI Taxonomy" id="49447"/>
    <lineage>
        <taxon>Bacteria</taxon>
        <taxon>Pseudomonadati</taxon>
        <taxon>Pseudomonadota</taxon>
        <taxon>Gammaproteobacteria</taxon>
        <taxon>Chromatiales</taxon>
        <taxon>Chromatiaceae</taxon>
        <taxon>Halochromatium</taxon>
    </lineage>
</organism>
<keyword evidence="3" id="KW-1185">Reference proteome</keyword>
<name>A0AAJ0UIE0_HALSE</name>
<comment type="caution">
    <text evidence="2">The sequence shown here is derived from an EMBL/GenBank/DDBJ whole genome shotgun (WGS) entry which is preliminary data.</text>
</comment>
<keyword evidence="2" id="KW-0378">Hydrolase</keyword>
<dbReference type="Gene3D" id="2.30.30.220">
    <property type="entry name" value="SspB-like"/>
    <property type="match status" value="1"/>
</dbReference>
<accession>A0AAJ0UIE0</accession>
<feature type="region of interest" description="Disordered" evidence="1">
    <location>
        <begin position="98"/>
        <end position="143"/>
    </location>
</feature>
<sequence length="143" mass="15336">MTSNRPYLIRAFYEWIADNEMTPHLLVDTEQPDVIVPRDYVADGRIVLNVAASAVQGLVLGNEAILFSARFGGRPFPVELPIAAVVGIYARENGQGMLFADEDGSDPASAEDEAKETGEADAGTGSSDGSDEKVKRPALRVVK</sequence>
<dbReference type="RefSeq" id="WP_201246888.1">
    <property type="nucleotide sequence ID" value="NZ_NHSF01000074.1"/>
</dbReference>
<dbReference type="SUPFAM" id="SSF101738">
    <property type="entry name" value="SspB-like"/>
    <property type="match status" value="1"/>
</dbReference>
<dbReference type="PANTHER" id="PTHR37486">
    <property type="entry name" value="STRINGENT STARVATION PROTEIN B"/>
    <property type="match status" value="1"/>
</dbReference>